<sequence length="523" mass="58670">MAKNLNQSIESFNQEALRLELTAALIIEHQIKAITNDLIDKNSSAETKQLQQKILIAVQESIKGMLHADSKEIFLLQQQRFNQLMTNLKAKLALEGDLEKPLEDFRFFHYLHGLLLEVTTNEVKSLQDLPAWFVEHPYFEQWRKQLDSLKNETDPKQFEAQRTLLIEDLLIRESYQDLANLASVTLIEQNAQLLADTRLSYLKETDRRKKLLTDVLWMGLGTLLVVGAAVLSIAFPPLIIPGLVLGAAVLGYGAIDFAKQSAGLYEEFHAKSLGERQVSPATMEEVEQLESILNDPAKSDFVGRQQLDKKYWSTEEKWVKGAGYVASLTGFALAIAAFALIVPGVGVPIAAVIAVAALSLAVAAFAGGLLGFKIFREQQHQQKMQSQIEEKMTNDEEMVAQIAKVYSDRVASVNIPGLVEQHEQDIHAQTLNKTAAIKREQQVKEPEESVDKKGKVKKIENIPVEMLDLNAAPTLFANKMEKTNSLDWKKRLQQEEHSDDEEDEGIRTTEEGEDDEGQTPDNR</sequence>
<dbReference type="EMBL" id="CP119078">
    <property type="protein sequence ID" value="WED42110.1"/>
    <property type="molecule type" value="Genomic_DNA"/>
</dbReference>
<feature type="transmembrane region" description="Helical" evidence="2">
    <location>
        <begin position="211"/>
        <end position="232"/>
    </location>
</feature>
<evidence type="ECO:0000256" key="2">
    <source>
        <dbReference type="SAM" id="Phobius"/>
    </source>
</evidence>
<name>A0ABY8AN72_9GAMM</name>
<protein>
    <recommendedName>
        <fullName evidence="5">IncA protein</fullName>
    </recommendedName>
</protein>
<keyword evidence="2" id="KW-0812">Transmembrane</keyword>
<evidence type="ECO:0000313" key="4">
    <source>
        <dbReference type="Proteomes" id="UP001222087"/>
    </source>
</evidence>
<dbReference type="RefSeq" id="WP_275087935.1">
    <property type="nucleotide sequence ID" value="NZ_CP119078.1"/>
</dbReference>
<evidence type="ECO:0008006" key="5">
    <source>
        <dbReference type="Google" id="ProtNLM"/>
    </source>
</evidence>
<feature type="compositionally biased region" description="Basic and acidic residues" evidence="1">
    <location>
        <begin position="482"/>
        <end position="496"/>
    </location>
</feature>
<evidence type="ECO:0000313" key="3">
    <source>
        <dbReference type="EMBL" id="WED42110.1"/>
    </source>
</evidence>
<accession>A0ABY8AN72</accession>
<feature type="region of interest" description="Disordered" evidence="1">
    <location>
        <begin position="482"/>
        <end position="523"/>
    </location>
</feature>
<feature type="compositionally biased region" description="Acidic residues" evidence="1">
    <location>
        <begin position="511"/>
        <end position="523"/>
    </location>
</feature>
<proteinExistence type="predicted"/>
<keyword evidence="2" id="KW-0472">Membrane</keyword>
<keyword evidence="4" id="KW-1185">Reference proteome</keyword>
<feature type="transmembrane region" description="Helical" evidence="2">
    <location>
        <begin position="349"/>
        <end position="375"/>
    </location>
</feature>
<organism evidence="3 4">
    <name type="scientific">Legionella cardiaca</name>
    <dbReference type="NCBI Taxonomy" id="1071983"/>
    <lineage>
        <taxon>Bacteria</taxon>
        <taxon>Pseudomonadati</taxon>
        <taxon>Pseudomonadota</taxon>
        <taxon>Gammaproteobacteria</taxon>
        <taxon>Legionellales</taxon>
        <taxon>Legionellaceae</taxon>
        <taxon>Legionella</taxon>
    </lineage>
</organism>
<keyword evidence="2" id="KW-1133">Transmembrane helix</keyword>
<feature type="transmembrane region" description="Helical" evidence="2">
    <location>
        <begin position="322"/>
        <end position="343"/>
    </location>
</feature>
<evidence type="ECO:0000256" key="1">
    <source>
        <dbReference type="SAM" id="MobiDB-lite"/>
    </source>
</evidence>
<dbReference type="Proteomes" id="UP001222087">
    <property type="component" value="Chromosome"/>
</dbReference>
<reference evidence="3 4" key="1">
    <citation type="submission" date="2023-02" db="EMBL/GenBank/DDBJ databases">
        <title>Genome Sequence of L. cardiaca H63T.</title>
        <authorList>
            <person name="Lopez A.E."/>
            <person name="Cianciotto N.P."/>
        </authorList>
    </citation>
    <scope>NUCLEOTIDE SEQUENCE [LARGE SCALE GENOMIC DNA]</scope>
    <source>
        <strain evidence="3 4">H63</strain>
    </source>
</reference>
<gene>
    <name evidence="3" type="ORF">PXX05_09225</name>
</gene>
<feature type="transmembrane region" description="Helical" evidence="2">
    <location>
        <begin position="238"/>
        <end position="255"/>
    </location>
</feature>